<keyword evidence="1" id="KW-1133">Transmembrane helix</keyword>
<dbReference type="EMBL" id="WTXG01000007">
    <property type="protein sequence ID" value="KAI0304484.1"/>
    <property type="molecule type" value="Genomic_DNA"/>
</dbReference>
<keyword evidence="1" id="KW-0812">Transmembrane</keyword>
<feature type="transmembrane region" description="Helical" evidence="1">
    <location>
        <begin position="115"/>
        <end position="136"/>
    </location>
</feature>
<accession>A0AAD4M9E5</accession>
<protein>
    <submittedName>
        <fullName evidence="2">Uncharacterized protein</fullName>
    </submittedName>
</protein>
<reference evidence="2" key="1">
    <citation type="journal article" date="2022" name="New Phytol.">
        <title>Evolutionary transition to the ectomycorrhizal habit in the genomes of a hyperdiverse lineage of mushroom-forming fungi.</title>
        <authorList>
            <person name="Looney B."/>
            <person name="Miyauchi S."/>
            <person name="Morin E."/>
            <person name="Drula E."/>
            <person name="Courty P.E."/>
            <person name="Kohler A."/>
            <person name="Kuo A."/>
            <person name="LaButti K."/>
            <person name="Pangilinan J."/>
            <person name="Lipzen A."/>
            <person name="Riley R."/>
            <person name="Andreopoulos W."/>
            <person name="He G."/>
            <person name="Johnson J."/>
            <person name="Nolan M."/>
            <person name="Tritt A."/>
            <person name="Barry K.W."/>
            <person name="Grigoriev I.V."/>
            <person name="Nagy L.G."/>
            <person name="Hibbett D."/>
            <person name="Henrissat B."/>
            <person name="Matheny P.B."/>
            <person name="Labbe J."/>
            <person name="Martin F.M."/>
        </authorList>
    </citation>
    <scope>NUCLEOTIDE SEQUENCE</scope>
    <source>
        <strain evidence="2">BPL690</strain>
    </source>
</reference>
<dbReference type="Proteomes" id="UP001203297">
    <property type="component" value="Unassembled WGS sequence"/>
</dbReference>
<organism evidence="2 3">
    <name type="scientific">Multifurca ochricompacta</name>
    <dbReference type="NCBI Taxonomy" id="376703"/>
    <lineage>
        <taxon>Eukaryota</taxon>
        <taxon>Fungi</taxon>
        <taxon>Dikarya</taxon>
        <taxon>Basidiomycota</taxon>
        <taxon>Agaricomycotina</taxon>
        <taxon>Agaricomycetes</taxon>
        <taxon>Russulales</taxon>
        <taxon>Russulaceae</taxon>
        <taxon>Multifurca</taxon>
    </lineage>
</organism>
<proteinExistence type="predicted"/>
<evidence type="ECO:0000313" key="3">
    <source>
        <dbReference type="Proteomes" id="UP001203297"/>
    </source>
</evidence>
<name>A0AAD4M9E5_9AGAM</name>
<comment type="caution">
    <text evidence="2">The sequence shown here is derived from an EMBL/GenBank/DDBJ whole genome shotgun (WGS) entry which is preliminary data.</text>
</comment>
<keyword evidence="3" id="KW-1185">Reference proteome</keyword>
<gene>
    <name evidence="2" type="ORF">B0F90DRAFT_1262716</name>
</gene>
<evidence type="ECO:0000256" key="1">
    <source>
        <dbReference type="SAM" id="Phobius"/>
    </source>
</evidence>
<keyword evidence="1" id="KW-0472">Membrane</keyword>
<sequence>MSFPLSHSFISHSITSSHRHMLSRPPPTVHLPSIPFRFRFRFRTFQLQQLQINPSPSPSPPSLPPSLLQQYQVQAADQASLRYLFYVNYHGGILPSLLLPSPPPYSYSYSCSYSYSYLFLFFYVVTRWHVCFIYFASSLDPFSADRIKMLT</sequence>
<evidence type="ECO:0000313" key="2">
    <source>
        <dbReference type="EMBL" id="KAI0304484.1"/>
    </source>
</evidence>
<dbReference type="AlphaFoldDB" id="A0AAD4M9E5"/>